<feature type="region of interest" description="Disordered" evidence="5">
    <location>
        <begin position="1"/>
        <end position="32"/>
    </location>
</feature>
<keyword evidence="1" id="KW-0645">Protease</keyword>
<dbReference type="Pfam" id="PF13976">
    <property type="entry name" value="gag_pre-integrs"/>
    <property type="match status" value="1"/>
</dbReference>
<dbReference type="Pfam" id="PF22936">
    <property type="entry name" value="Pol_BBD"/>
    <property type="match status" value="1"/>
</dbReference>
<dbReference type="GO" id="GO:0015074">
    <property type="term" value="P:DNA integration"/>
    <property type="evidence" value="ECO:0007669"/>
    <property type="project" value="InterPro"/>
</dbReference>
<evidence type="ECO:0000256" key="3">
    <source>
        <dbReference type="ARBA" id="ARBA00022750"/>
    </source>
</evidence>
<dbReference type="EMBL" id="AC079179">
    <property type="protein sequence ID" value="AAL31653.1"/>
    <property type="molecule type" value="Genomic_DNA"/>
</dbReference>
<dbReference type="GO" id="GO:0004190">
    <property type="term" value="F:aspartic-type endopeptidase activity"/>
    <property type="evidence" value="ECO:0007669"/>
    <property type="project" value="UniProtKB-KW"/>
</dbReference>
<dbReference type="CDD" id="cd09272">
    <property type="entry name" value="RNase_HI_RT_Ty1"/>
    <property type="match status" value="1"/>
</dbReference>
<feature type="region of interest" description="Disordered" evidence="5">
    <location>
        <begin position="787"/>
        <end position="809"/>
    </location>
</feature>
<evidence type="ECO:0000256" key="5">
    <source>
        <dbReference type="SAM" id="MobiDB-lite"/>
    </source>
</evidence>
<evidence type="ECO:0000313" key="8">
    <source>
        <dbReference type="EMBL" id="AAL31653.1"/>
    </source>
</evidence>
<organism evidence="8 9">
    <name type="scientific">Oryza sativa subsp. japonica</name>
    <name type="common">Rice</name>
    <dbReference type="NCBI Taxonomy" id="39947"/>
    <lineage>
        <taxon>Eukaryota</taxon>
        <taxon>Viridiplantae</taxon>
        <taxon>Streptophyta</taxon>
        <taxon>Embryophyta</taxon>
        <taxon>Tracheophyta</taxon>
        <taxon>Spermatophyta</taxon>
        <taxon>Magnoliopsida</taxon>
        <taxon>Liliopsida</taxon>
        <taxon>Poales</taxon>
        <taxon>Poaceae</taxon>
        <taxon>BOP clade</taxon>
        <taxon>Oryzoideae</taxon>
        <taxon>Oryzeae</taxon>
        <taxon>Oryzinae</taxon>
        <taxon>Oryza</taxon>
        <taxon>Oryza sativa</taxon>
    </lineage>
</organism>
<dbReference type="Proteomes" id="UP000000763">
    <property type="component" value="Chromosome 10"/>
</dbReference>
<dbReference type="Pfam" id="PF25597">
    <property type="entry name" value="SH3_retrovirus"/>
    <property type="match status" value="1"/>
</dbReference>
<reference evidence="9" key="1">
    <citation type="journal article" date="2005" name="Nature">
        <title>The map-based sequence of the rice genome.</title>
        <authorList>
            <consortium name="International rice genome sequencing project (IRGSP)"/>
            <person name="Matsumoto T."/>
            <person name="Wu J."/>
            <person name="Kanamori H."/>
            <person name="Katayose Y."/>
            <person name="Fujisawa M."/>
            <person name="Namiki N."/>
            <person name="Mizuno H."/>
            <person name="Yamamoto K."/>
            <person name="Antonio B.A."/>
            <person name="Baba T."/>
            <person name="Sakata K."/>
            <person name="Nagamura Y."/>
            <person name="Aoki H."/>
            <person name="Arikawa K."/>
            <person name="Arita K."/>
            <person name="Bito T."/>
            <person name="Chiden Y."/>
            <person name="Fujitsuka N."/>
            <person name="Fukunaka R."/>
            <person name="Hamada M."/>
            <person name="Harada C."/>
            <person name="Hayashi A."/>
            <person name="Hijishita S."/>
            <person name="Honda M."/>
            <person name="Hosokawa S."/>
            <person name="Ichikawa Y."/>
            <person name="Idonuma A."/>
            <person name="Iijima M."/>
            <person name="Ikeda M."/>
            <person name="Ikeno M."/>
            <person name="Ito K."/>
            <person name="Ito S."/>
            <person name="Ito T."/>
            <person name="Ito Y."/>
            <person name="Ito Y."/>
            <person name="Iwabuchi A."/>
            <person name="Kamiya K."/>
            <person name="Karasawa W."/>
            <person name="Kurita K."/>
            <person name="Katagiri S."/>
            <person name="Kikuta A."/>
            <person name="Kobayashi H."/>
            <person name="Kobayashi N."/>
            <person name="Machita K."/>
            <person name="Maehara T."/>
            <person name="Masukawa M."/>
            <person name="Mizubayashi T."/>
            <person name="Mukai Y."/>
            <person name="Nagasaki H."/>
            <person name="Nagata Y."/>
            <person name="Naito S."/>
            <person name="Nakashima M."/>
            <person name="Nakama Y."/>
            <person name="Nakamichi Y."/>
            <person name="Nakamura M."/>
            <person name="Meguro A."/>
            <person name="Negishi M."/>
            <person name="Ohta I."/>
            <person name="Ohta T."/>
            <person name="Okamoto M."/>
            <person name="Ono N."/>
            <person name="Saji S."/>
            <person name="Sakaguchi M."/>
            <person name="Sakai K."/>
            <person name="Shibata M."/>
            <person name="Shimokawa T."/>
            <person name="Song J."/>
            <person name="Takazaki Y."/>
            <person name="Terasawa K."/>
            <person name="Tsugane M."/>
            <person name="Tsuji K."/>
            <person name="Ueda S."/>
            <person name="Waki K."/>
            <person name="Yamagata H."/>
            <person name="Yamamoto M."/>
            <person name="Yamamoto S."/>
            <person name="Yamane H."/>
            <person name="Yoshiki S."/>
            <person name="Yoshihara R."/>
            <person name="Yukawa K."/>
            <person name="Zhong H."/>
            <person name="Yano M."/>
            <person name="Yuan Q."/>
            <person name="Ouyang S."/>
            <person name="Liu J."/>
            <person name="Jones K.M."/>
            <person name="Gansberger K."/>
            <person name="Moffat K."/>
            <person name="Hill J."/>
            <person name="Bera J."/>
            <person name="Fadrosh D."/>
            <person name="Jin S."/>
            <person name="Johri S."/>
            <person name="Kim M."/>
            <person name="Overton L."/>
            <person name="Reardon M."/>
            <person name="Tsitrin T."/>
            <person name="Vuong H."/>
            <person name="Weaver B."/>
            <person name="Ciecko A."/>
            <person name="Tallon L."/>
            <person name="Jackson J."/>
            <person name="Pai G."/>
            <person name="Aken S.V."/>
            <person name="Utterback T."/>
            <person name="Reidmuller S."/>
            <person name="Feldblyum T."/>
            <person name="Hsiao J."/>
            <person name="Zismann V."/>
            <person name="Iobst S."/>
            <person name="de Vazeille A.R."/>
            <person name="Buell C.R."/>
            <person name="Ying K."/>
            <person name="Li Y."/>
            <person name="Lu T."/>
            <person name="Huang Y."/>
            <person name="Zhao Q."/>
            <person name="Feng Q."/>
            <person name="Zhang L."/>
            <person name="Zhu J."/>
            <person name="Weng Q."/>
            <person name="Mu J."/>
            <person name="Lu Y."/>
            <person name="Fan D."/>
            <person name="Liu Y."/>
            <person name="Guan J."/>
            <person name="Zhang Y."/>
            <person name="Yu S."/>
            <person name="Liu X."/>
            <person name="Zhang Y."/>
            <person name="Hong G."/>
            <person name="Han B."/>
            <person name="Choisne N."/>
            <person name="Demange N."/>
            <person name="Orjeda G."/>
            <person name="Samain S."/>
            <person name="Cattolico L."/>
            <person name="Pelletier E."/>
            <person name="Couloux A."/>
            <person name="Segurens B."/>
            <person name="Wincker P."/>
            <person name="D'Hont A."/>
            <person name="Scarpelli C."/>
            <person name="Weissenbach J."/>
            <person name="Salanoubat M."/>
            <person name="Quetier F."/>
            <person name="Yu Y."/>
            <person name="Kim H.R."/>
            <person name="Rambo T."/>
            <person name="Currie J."/>
            <person name="Collura K."/>
            <person name="Luo M."/>
            <person name="Yang T."/>
            <person name="Ammiraju J.S.S."/>
            <person name="Engler F."/>
            <person name="Soderlund C."/>
            <person name="Wing R.A."/>
            <person name="Palmer L.E."/>
            <person name="de la Bastide M."/>
            <person name="Spiegel L."/>
            <person name="Nascimento L."/>
            <person name="Zutavern T."/>
            <person name="O'Shaughnessy A."/>
            <person name="Dike S."/>
            <person name="Dedhia N."/>
            <person name="Preston R."/>
            <person name="Balija V."/>
            <person name="McCombie W.R."/>
            <person name="Chow T."/>
            <person name="Chen H."/>
            <person name="Chung M."/>
            <person name="Chen C."/>
            <person name="Shaw J."/>
            <person name="Wu H."/>
            <person name="Hsiao K."/>
            <person name="Chao Y."/>
            <person name="Chu M."/>
            <person name="Cheng C."/>
            <person name="Hour A."/>
            <person name="Lee P."/>
            <person name="Lin S."/>
            <person name="Lin Y."/>
            <person name="Liou J."/>
            <person name="Liu S."/>
            <person name="Hsing Y."/>
            <person name="Raghuvanshi S."/>
            <person name="Mohanty A."/>
            <person name="Bharti A.K."/>
            <person name="Gaur A."/>
            <person name="Gupta V."/>
            <person name="Kumar D."/>
            <person name="Ravi V."/>
            <person name="Vij S."/>
            <person name="Kapur A."/>
            <person name="Khurana P."/>
            <person name="Khurana P."/>
            <person name="Khurana J.P."/>
            <person name="Tyagi A.K."/>
            <person name="Gaikwad K."/>
            <person name="Singh A."/>
            <person name="Dalal V."/>
            <person name="Srivastava S."/>
            <person name="Dixit A."/>
            <person name="Pal A.K."/>
            <person name="Ghazi I.A."/>
            <person name="Yadav M."/>
            <person name="Pandit A."/>
            <person name="Bhargava A."/>
            <person name="Sureshbabu K."/>
            <person name="Batra K."/>
            <person name="Sharma T.R."/>
            <person name="Mohapatra T."/>
            <person name="Singh N.K."/>
            <person name="Messing J."/>
            <person name="Nelson A.B."/>
            <person name="Fuks G."/>
            <person name="Kavchok S."/>
            <person name="Keizer G."/>
            <person name="Linton E."/>
            <person name="Llaca V."/>
            <person name="Song R."/>
            <person name="Tanyolac B."/>
            <person name="Young S."/>
            <person name="Ho-Il K."/>
            <person name="Hahn J.H."/>
            <person name="Sangsakoo G."/>
            <person name="Vanavichit A."/>
            <person name="de Mattos Luiz.A.T."/>
            <person name="Zimmer P.D."/>
            <person name="Malone G."/>
            <person name="Dellagostin O."/>
            <person name="de Oliveira A.C."/>
            <person name="Bevan M."/>
            <person name="Bancroft I."/>
            <person name="Minx P."/>
            <person name="Cordum H."/>
            <person name="Wilson R."/>
            <person name="Cheng Z."/>
            <person name="Jin W."/>
            <person name="Jiang J."/>
            <person name="Leong S.A."/>
            <person name="Iwama H."/>
            <person name="Gojobori T."/>
            <person name="Itoh T."/>
            <person name="Niimura Y."/>
            <person name="Fujii Y."/>
            <person name="Habara T."/>
            <person name="Sakai H."/>
            <person name="Sato Y."/>
            <person name="Wilson G."/>
            <person name="Kumar K."/>
            <person name="McCouch S."/>
            <person name="Juretic N."/>
            <person name="Hoen D."/>
            <person name="Wright S."/>
            <person name="Bruskiewich R."/>
            <person name="Bureau T."/>
            <person name="Miyao A."/>
            <person name="Hirochika H."/>
            <person name="Nishikawa T."/>
            <person name="Kadowaki K."/>
            <person name="Sugiura M."/>
            <person name="Burr B."/>
            <person name="Sasaki T."/>
        </authorList>
    </citation>
    <scope>NUCLEOTIDE SEQUENCE [LARGE SCALE GENOMIC DNA]</scope>
    <source>
        <strain evidence="9">cv. Nipponbare</strain>
    </source>
</reference>
<dbReference type="SUPFAM" id="SSF56672">
    <property type="entry name" value="DNA/RNA polymerases"/>
    <property type="match status" value="1"/>
</dbReference>
<dbReference type="InterPro" id="IPR013103">
    <property type="entry name" value="RVT_2"/>
</dbReference>
<keyword evidence="6" id="KW-1133">Transmembrane helix</keyword>
<dbReference type="InterPro" id="IPR054722">
    <property type="entry name" value="PolX-like_BBD"/>
</dbReference>
<dbReference type="PANTHER" id="PTHR42648:SF20">
    <property type="entry name" value="RNA-DIRECTED DNA POLYMERASE"/>
    <property type="match status" value="1"/>
</dbReference>
<protein>
    <submittedName>
        <fullName evidence="8">Polyprotein from transposon TNT</fullName>
    </submittedName>
</protein>
<dbReference type="InterPro" id="IPR012337">
    <property type="entry name" value="RNaseH-like_sf"/>
</dbReference>
<name>A0A5S6RAY6_ORYSJ</name>
<dbReference type="InterPro" id="IPR036397">
    <property type="entry name" value="RNaseH_sf"/>
</dbReference>
<dbReference type="InterPro" id="IPR001584">
    <property type="entry name" value="Integrase_cat-core"/>
</dbReference>
<keyword evidence="6" id="KW-0472">Membrane</keyword>
<evidence type="ECO:0000313" key="9">
    <source>
        <dbReference type="Proteomes" id="UP000000763"/>
    </source>
</evidence>
<dbReference type="InterPro" id="IPR025724">
    <property type="entry name" value="GAG-pre-integrase_dom"/>
</dbReference>
<dbReference type="InterPro" id="IPR057670">
    <property type="entry name" value="SH3_retrovirus"/>
</dbReference>
<gene>
    <name evidence="8" type="primary">OSJNBa0079B05.8</name>
</gene>
<keyword evidence="2" id="KW-0479">Metal-binding</keyword>
<keyword evidence="4" id="KW-0378">Hydrolase</keyword>
<evidence type="ECO:0000256" key="2">
    <source>
        <dbReference type="ARBA" id="ARBA00022723"/>
    </source>
</evidence>
<dbReference type="Pfam" id="PF00665">
    <property type="entry name" value="rve"/>
    <property type="match status" value="1"/>
</dbReference>
<proteinExistence type="predicted"/>
<keyword evidence="3" id="KW-0064">Aspartyl protease</keyword>
<dbReference type="InterPro" id="IPR039537">
    <property type="entry name" value="Retrotran_Ty1/copia-like"/>
</dbReference>
<feature type="transmembrane region" description="Helical" evidence="6">
    <location>
        <begin position="61"/>
        <end position="84"/>
    </location>
</feature>
<dbReference type="GO" id="GO:0046872">
    <property type="term" value="F:metal ion binding"/>
    <property type="evidence" value="ECO:0007669"/>
    <property type="project" value="UniProtKB-KW"/>
</dbReference>
<sequence length="1342" mass="149728">MSGVAAAAIGGGDAPPPTGAAPPTGAGSGAGAPGGGAVNDYNNGGNSASPSSGGPFSGYNLLLLLLLALLLFPLLALYCVRYVLVPVLHDASSMLSHYWYVPISDIHDAHSMLLVMLRSPYTAYAMIIVSISWIKICRIMTIFPTIQKPDRSFSVVGFAAALKPHAFDGSNYKRWKARALLWLTAMQCFYVSRGKRSKPPLSPEEEAKFEASDCLFRGALISVLADNIVDVYMHMPSGKDMWDALEAKFGVSDAGSELYVMEQFYDYKMVDDRSVVEQAHEIQMLAKKLENNNCELPDKFVAGGIIAKLPPSWSDFATSLKHKRQEFSVPDLIGSLGVEEKARAKDVRGKKVEGGSSANMVGRGSSLLMGNGSLAAVHGVGTVDLKFTSGKTVQLKNVQHVPSIKKNLVSGSLLCREGFRLVFESNKCVVSKYGTFVGKGYDSGGLFRFSLNDMCNNHNAVNHISENDESNVWHSRLCHVNFGCMMRLANMSLIPKFTLVKGSKCHTCVQSKQPRKPHKASEARNLAPLELVHSDLCEMNGVLTKGGKKYFMTLIDDCTRFCYVYLLKTKDEALHYFKIYKAEVENQLERKIKRLRSDRGGEYFSNEFASFCEEFGIIHEMTPPYSPQSNGVAERKNRTLTEMVNAMLDTAGLSKEWWGEAVLTACHVLNKIPMKHKEVTPFEEWERKKLNLSYLRTWGCLAKVNVPIVKKRKLGPKTVDCVFLGYAIHSVGYRFLIVNSGVPDMHAGTIFESRDATFFENEFPMKYTPNTSSKETVMPHEHFAPIEHNDQTPEENPEEDNIVDTRKSKRQRVAKSFGDDYIVYLVDDTPRTIEEAYSSPDADYWKEAVRSEMDSIMSNGTWEVVERPYGCKPVGCKWVFKKKLRPDGTIEKYKARLVAKGYTQKEGEDLFDTYSPVARLTTIRVLLALAASHGLLVHQMDVKTAFLNGELEEEIYMDQPDGYVLEGQEGMVCKLLKSLYGLKQAPKQWHEKFDTTLTSAGFVVNEADKCVYYRYGGGEGVILCLYVDDILIFGTSLNVIEEVKDYLSKSFEMKDLGEADVILNIKLQRGDEDGITLVQSHYVDKVLSRFGYSDCKPAPTPYDPSVLLRKNRRIGRDQLRYSQIIGSLMYLASATRPGISFAVSKLSRFVSNPGDDHWQALERVMRYLKGTMSYGIHYTGYPKVLEGYSDSNWISDADEIKATSGYAFTLGGGAVSWKSCKQTILTRSTMEAELTALDTATVEAEWLRELLMDLPVVEKPVPAILMNCDNQTVIIKVNSSKDNMKSSRHIKRRLKSVRKQKNSGVIALDYVQTARNLADQFTKGLPRNVIDSASREMGLIPT</sequence>
<feature type="compositionally biased region" description="Acidic residues" evidence="5">
    <location>
        <begin position="792"/>
        <end position="802"/>
    </location>
</feature>
<feature type="transmembrane region" description="Helical" evidence="6">
    <location>
        <begin position="121"/>
        <end position="143"/>
    </location>
</feature>
<dbReference type="Gene3D" id="3.30.420.10">
    <property type="entry name" value="Ribonuclease H-like superfamily/Ribonuclease H"/>
    <property type="match status" value="1"/>
</dbReference>
<accession>A0A5S6RAY6</accession>
<evidence type="ECO:0000256" key="4">
    <source>
        <dbReference type="ARBA" id="ARBA00022801"/>
    </source>
</evidence>
<feature type="domain" description="Integrase catalytic" evidence="7">
    <location>
        <begin position="524"/>
        <end position="689"/>
    </location>
</feature>
<evidence type="ECO:0000256" key="1">
    <source>
        <dbReference type="ARBA" id="ARBA00022670"/>
    </source>
</evidence>
<dbReference type="PROSITE" id="PS50994">
    <property type="entry name" value="INTEGRASE"/>
    <property type="match status" value="1"/>
</dbReference>
<dbReference type="GO" id="GO:0006508">
    <property type="term" value="P:proteolysis"/>
    <property type="evidence" value="ECO:0007669"/>
    <property type="project" value="UniProtKB-KW"/>
</dbReference>
<evidence type="ECO:0000256" key="6">
    <source>
        <dbReference type="SAM" id="Phobius"/>
    </source>
</evidence>
<dbReference type="GO" id="GO:0003676">
    <property type="term" value="F:nucleic acid binding"/>
    <property type="evidence" value="ECO:0007669"/>
    <property type="project" value="InterPro"/>
</dbReference>
<reference evidence="9" key="2">
    <citation type="journal article" date="2008" name="Nucleic Acids Res.">
        <title>The rice annotation project database (RAP-DB): 2008 update.</title>
        <authorList>
            <consortium name="The rice annotation project (RAP)"/>
        </authorList>
    </citation>
    <scope>GENOME REANNOTATION</scope>
    <source>
        <strain evidence="9">cv. Nipponbare</strain>
    </source>
</reference>
<dbReference type="Pfam" id="PF07727">
    <property type="entry name" value="RVT_2"/>
    <property type="match status" value="1"/>
</dbReference>
<dbReference type="PANTHER" id="PTHR42648">
    <property type="entry name" value="TRANSPOSASE, PUTATIVE-RELATED"/>
    <property type="match status" value="1"/>
</dbReference>
<keyword evidence="6" id="KW-0812">Transmembrane</keyword>
<evidence type="ECO:0000259" key="7">
    <source>
        <dbReference type="PROSITE" id="PS50994"/>
    </source>
</evidence>
<dbReference type="SUPFAM" id="SSF53098">
    <property type="entry name" value="Ribonuclease H-like"/>
    <property type="match status" value="1"/>
</dbReference>
<dbReference type="InterPro" id="IPR043502">
    <property type="entry name" value="DNA/RNA_pol_sf"/>
</dbReference>
<dbReference type="Pfam" id="PF14223">
    <property type="entry name" value="Retrotran_gag_2"/>
    <property type="match status" value="1"/>
</dbReference>